<organism evidence="3 4">
    <name type="scientific">Plantactinospora endophytica</name>
    <dbReference type="NCBI Taxonomy" id="673535"/>
    <lineage>
        <taxon>Bacteria</taxon>
        <taxon>Bacillati</taxon>
        <taxon>Actinomycetota</taxon>
        <taxon>Actinomycetes</taxon>
        <taxon>Micromonosporales</taxon>
        <taxon>Micromonosporaceae</taxon>
        <taxon>Plantactinospora</taxon>
    </lineage>
</organism>
<evidence type="ECO:0000313" key="4">
    <source>
        <dbReference type="Proteomes" id="UP000646749"/>
    </source>
</evidence>
<proteinExistence type="predicted"/>
<dbReference type="Gene3D" id="1.10.10.10">
    <property type="entry name" value="Winged helix-like DNA-binding domain superfamily/Winged helix DNA-binding domain"/>
    <property type="match status" value="1"/>
</dbReference>
<dbReference type="SUPFAM" id="SSF46785">
    <property type="entry name" value="Winged helix' DNA-binding domain"/>
    <property type="match status" value="1"/>
</dbReference>
<protein>
    <recommendedName>
        <fullName evidence="2">Transcription regulator PadR N-terminal domain-containing protein</fullName>
    </recommendedName>
</protein>
<evidence type="ECO:0000259" key="2">
    <source>
        <dbReference type="Pfam" id="PF03551"/>
    </source>
</evidence>
<comment type="caution">
    <text evidence="3">The sequence shown here is derived from an EMBL/GenBank/DDBJ whole genome shotgun (WGS) entry which is preliminary data.</text>
</comment>
<dbReference type="InterPro" id="IPR005149">
    <property type="entry name" value="Tscrpt_reg_PadR_N"/>
</dbReference>
<feature type="region of interest" description="Disordered" evidence="1">
    <location>
        <begin position="90"/>
        <end position="112"/>
    </location>
</feature>
<gene>
    <name evidence="3" type="ORF">Pen02_52510</name>
</gene>
<dbReference type="EMBL" id="BONW01000026">
    <property type="protein sequence ID" value="GIG90315.1"/>
    <property type="molecule type" value="Genomic_DNA"/>
</dbReference>
<feature type="domain" description="Transcription regulator PadR N-terminal" evidence="2">
    <location>
        <begin position="30"/>
        <end position="77"/>
    </location>
</feature>
<dbReference type="Pfam" id="PF03551">
    <property type="entry name" value="PadR"/>
    <property type="match status" value="1"/>
</dbReference>
<reference evidence="3 4" key="1">
    <citation type="submission" date="2021-01" db="EMBL/GenBank/DDBJ databases">
        <title>Whole genome shotgun sequence of Plantactinospora endophytica NBRC 110450.</title>
        <authorList>
            <person name="Komaki H."/>
            <person name="Tamura T."/>
        </authorList>
    </citation>
    <scope>NUCLEOTIDE SEQUENCE [LARGE SCALE GENOMIC DNA]</scope>
    <source>
        <strain evidence="3 4">NBRC 110450</strain>
    </source>
</reference>
<keyword evidence="4" id="KW-1185">Reference proteome</keyword>
<accession>A0ABQ4E6H5</accession>
<name>A0ABQ4E6H5_9ACTN</name>
<evidence type="ECO:0000313" key="3">
    <source>
        <dbReference type="EMBL" id="GIG90315.1"/>
    </source>
</evidence>
<evidence type="ECO:0000256" key="1">
    <source>
        <dbReference type="SAM" id="MobiDB-lite"/>
    </source>
</evidence>
<dbReference type="Proteomes" id="UP000646749">
    <property type="component" value="Unassembled WGS sequence"/>
</dbReference>
<dbReference type="InterPro" id="IPR036388">
    <property type="entry name" value="WH-like_DNA-bd_sf"/>
</dbReference>
<sequence length="112" mass="12246">MRVTTAVARVLAAFLDDPATHRYGLDLIGTTGLPSGTMYPILVRLQRAGWIDSAWEEIDPVAAGRPARRYYRLTPDGLVRSRTELALLHQQLGGVRPTDGTSRPGTPKPRPA</sequence>
<dbReference type="InterPro" id="IPR036390">
    <property type="entry name" value="WH_DNA-bd_sf"/>
</dbReference>